<dbReference type="OrthoDB" id="7631278at2"/>
<dbReference type="Proteomes" id="UP000001964">
    <property type="component" value="Chromosome"/>
</dbReference>
<dbReference type="GO" id="GO:0005886">
    <property type="term" value="C:plasma membrane"/>
    <property type="evidence" value="ECO:0007669"/>
    <property type="project" value="UniProtKB-SubCell"/>
</dbReference>
<keyword evidence="6" id="KW-0997">Cell inner membrane</keyword>
<evidence type="ECO:0000256" key="5">
    <source>
        <dbReference type="ARBA" id="ARBA00022475"/>
    </source>
</evidence>
<evidence type="ECO:0000256" key="2">
    <source>
        <dbReference type="ARBA" id="ARBA00007208"/>
    </source>
</evidence>
<evidence type="ECO:0000256" key="7">
    <source>
        <dbReference type="ARBA" id="ARBA00022692"/>
    </source>
</evidence>
<dbReference type="AlphaFoldDB" id="Q0ASQ3"/>
<organism evidence="11 12">
    <name type="scientific">Maricaulis maris (strain MCS10)</name>
    <name type="common">Caulobacter maris</name>
    <dbReference type="NCBI Taxonomy" id="394221"/>
    <lineage>
        <taxon>Bacteria</taxon>
        <taxon>Pseudomonadati</taxon>
        <taxon>Pseudomonadota</taxon>
        <taxon>Alphaproteobacteria</taxon>
        <taxon>Maricaulales</taxon>
        <taxon>Maricaulaceae</taxon>
        <taxon>Maricaulis</taxon>
    </lineage>
</organism>
<evidence type="ECO:0000256" key="9">
    <source>
        <dbReference type="ARBA" id="ARBA00023136"/>
    </source>
</evidence>
<keyword evidence="8" id="KW-0653">Protein transport</keyword>
<evidence type="ECO:0000256" key="4">
    <source>
        <dbReference type="ARBA" id="ARBA00022448"/>
    </source>
</evidence>
<dbReference type="HOGENOM" id="CLU_1132762_0_0_5"/>
<evidence type="ECO:0000256" key="3">
    <source>
        <dbReference type="ARBA" id="ARBA00021563"/>
    </source>
</evidence>
<evidence type="ECO:0000256" key="10">
    <source>
        <dbReference type="ARBA" id="ARBA00030772"/>
    </source>
</evidence>
<proteinExistence type="inferred from homology"/>
<evidence type="ECO:0000256" key="1">
    <source>
        <dbReference type="ARBA" id="ARBA00004533"/>
    </source>
</evidence>
<reference evidence="11 12" key="1">
    <citation type="submission" date="2006-08" db="EMBL/GenBank/DDBJ databases">
        <title>Complete sequence of Maricaulis maris MCS10.</title>
        <authorList>
            <consortium name="US DOE Joint Genome Institute"/>
            <person name="Copeland A."/>
            <person name="Lucas S."/>
            <person name="Lapidus A."/>
            <person name="Barry K."/>
            <person name="Detter J.C."/>
            <person name="Glavina del Rio T."/>
            <person name="Hammon N."/>
            <person name="Israni S."/>
            <person name="Dalin E."/>
            <person name="Tice H."/>
            <person name="Pitluck S."/>
            <person name="Saunders E."/>
            <person name="Brettin T."/>
            <person name="Bruce D."/>
            <person name="Han C."/>
            <person name="Tapia R."/>
            <person name="Gilna P."/>
            <person name="Schmutz J."/>
            <person name="Larimer F."/>
            <person name="Land M."/>
            <person name="Hauser L."/>
            <person name="Kyrpides N."/>
            <person name="Mikhailova N."/>
            <person name="Viollier P."/>
            <person name="Stephens C."/>
            <person name="Richardson P."/>
        </authorList>
    </citation>
    <scope>NUCLEOTIDE SEQUENCE [LARGE SCALE GENOMIC DNA]</scope>
    <source>
        <strain evidence="11 12">MCS10</strain>
    </source>
</reference>
<sequence length="250" mass="26439" precursor="true">MFARLLLVAGLLLVWLIALMPLKLVALAAGGSPALGYRDVFGTIWDGRVYGLELNGVPVSELDVSLDPLALVRGRIGGEWRVSDTSLRGTGEARLSGSGLQLDATQLVATLDRLGLDTIPGLDPRERVFVRLDRLDYRDGLCRQASGSARTSALVGLARLYGQDGPELTGDISCEDGRVVLDWAGAAEGVVLEGRVSFRADGYDWQASIETAWPEFAEALALAGMQRDGSVWTATGTVNLDAGAGGQNPG</sequence>
<dbReference type="GO" id="GO:0015628">
    <property type="term" value="P:protein secretion by the type II secretion system"/>
    <property type="evidence" value="ECO:0007669"/>
    <property type="project" value="InterPro"/>
</dbReference>
<evidence type="ECO:0000313" key="12">
    <source>
        <dbReference type="Proteomes" id="UP000001964"/>
    </source>
</evidence>
<keyword evidence="7" id="KW-0812">Transmembrane</keyword>
<keyword evidence="4" id="KW-0813">Transport</keyword>
<keyword evidence="12" id="KW-1185">Reference proteome</keyword>
<comment type="subcellular location">
    <subcellularLocation>
        <location evidence="1">Cell inner membrane</location>
    </subcellularLocation>
</comment>
<keyword evidence="5" id="KW-1003">Cell membrane</keyword>
<evidence type="ECO:0000256" key="8">
    <source>
        <dbReference type="ARBA" id="ARBA00022927"/>
    </source>
</evidence>
<dbReference type="GO" id="GO:0015627">
    <property type="term" value="C:type II protein secretion system complex"/>
    <property type="evidence" value="ECO:0007669"/>
    <property type="project" value="InterPro"/>
</dbReference>
<dbReference type="RefSeq" id="WP_011642331.1">
    <property type="nucleotide sequence ID" value="NC_008347.1"/>
</dbReference>
<comment type="similarity">
    <text evidence="2">Belongs to the GSP N family.</text>
</comment>
<dbReference type="InterPro" id="IPR022792">
    <property type="entry name" value="T2SS_protein-GspN"/>
</dbReference>
<protein>
    <recommendedName>
        <fullName evidence="3">Type II secretion system protein N</fullName>
    </recommendedName>
    <alternativeName>
        <fullName evidence="10">General secretion pathway protein N</fullName>
    </alternativeName>
</protein>
<dbReference type="STRING" id="394221.Mmar10_0391"/>
<accession>Q0ASQ3</accession>
<keyword evidence="9" id="KW-0472">Membrane</keyword>
<dbReference type="Pfam" id="PF01203">
    <property type="entry name" value="T2SSN"/>
    <property type="match status" value="1"/>
</dbReference>
<evidence type="ECO:0000313" key="11">
    <source>
        <dbReference type="EMBL" id="ABI64684.1"/>
    </source>
</evidence>
<dbReference type="KEGG" id="mmr:Mmar10_0391"/>
<gene>
    <name evidence="11" type="ordered locus">Mmar10_0391</name>
</gene>
<dbReference type="EMBL" id="CP000449">
    <property type="protein sequence ID" value="ABI64684.1"/>
    <property type="molecule type" value="Genomic_DNA"/>
</dbReference>
<evidence type="ECO:0000256" key="6">
    <source>
        <dbReference type="ARBA" id="ARBA00022519"/>
    </source>
</evidence>
<name>Q0ASQ3_MARMM</name>